<protein>
    <submittedName>
        <fullName evidence="2">Uncharacterized protein</fullName>
    </submittedName>
</protein>
<reference evidence="2 3" key="1">
    <citation type="submission" date="2018-03" db="EMBL/GenBank/DDBJ databases">
        <title>Whole genome sequencing of Histamine producing bacteria.</title>
        <authorList>
            <person name="Butler K."/>
        </authorList>
    </citation>
    <scope>NUCLEOTIDE SEQUENCE [LARGE SCALE GENOMIC DNA]</scope>
    <source>
        <strain evidence="2 3">DSM 16190</strain>
    </source>
</reference>
<sequence length="75" mass="8498">MWARSILSVPRAAILTLLVMVISSQIAVMLSRMKSNFSVVCQKFSDLLAFWFTAITAIKSANWFQRLAAIEIFMI</sequence>
<name>A0A2T3MR43_9GAMM</name>
<accession>A0A2T3MR43</accession>
<keyword evidence="3" id="KW-1185">Reference proteome</keyword>
<feature type="transmembrane region" description="Helical" evidence="1">
    <location>
        <begin position="12"/>
        <end position="30"/>
    </location>
</feature>
<gene>
    <name evidence="2" type="ORF">C9I89_21765</name>
</gene>
<evidence type="ECO:0000256" key="1">
    <source>
        <dbReference type="SAM" id="Phobius"/>
    </source>
</evidence>
<dbReference type="EMBL" id="PYMC01000029">
    <property type="protein sequence ID" value="PSV99580.1"/>
    <property type="molecule type" value="Genomic_DNA"/>
</dbReference>
<comment type="caution">
    <text evidence="2">The sequence shown here is derived from an EMBL/GenBank/DDBJ whole genome shotgun (WGS) entry which is preliminary data.</text>
</comment>
<dbReference type="Proteomes" id="UP000240904">
    <property type="component" value="Unassembled WGS sequence"/>
</dbReference>
<evidence type="ECO:0000313" key="2">
    <source>
        <dbReference type="EMBL" id="PSV99580.1"/>
    </source>
</evidence>
<dbReference type="AlphaFoldDB" id="A0A2T3MR43"/>
<keyword evidence="1" id="KW-0472">Membrane</keyword>
<organism evidence="2 3">
    <name type="scientific">Photobacterium lipolyticum</name>
    <dbReference type="NCBI Taxonomy" id="266810"/>
    <lineage>
        <taxon>Bacteria</taxon>
        <taxon>Pseudomonadati</taxon>
        <taxon>Pseudomonadota</taxon>
        <taxon>Gammaproteobacteria</taxon>
        <taxon>Vibrionales</taxon>
        <taxon>Vibrionaceae</taxon>
        <taxon>Photobacterium</taxon>
    </lineage>
</organism>
<proteinExistence type="predicted"/>
<keyword evidence="1" id="KW-1133">Transmembrane helix</keyword>
<keyword evidence="1" id="KW-0812">Transmembrane</keyword>
<evidence type="ECO:0000313" key="3">
    <source>
        <dbReference type="Proteomes" id="UP000240904"/>
    </source>
</evidence>